<keyword evidence="5" id="KW-0547">Nucleotide-binding</keyword>
<dbReference type="InterPro" id="IPR017871">
    <property type="entry name" value="ABC_transporter-like_CS"/>
</dbReference>
<dbReference type="FunFam" id="3.40.50.300:FF:000016">
    <property type="entry name" value="Oligopeptide ABC transporter ATP-binding component"/>
    <property type="match status" value="1"/>
</dbReference>
<comment type="subcellular location">
    <subcellularLocation>
        <location evidence="1">Cell inner membrane</location>
        <topology evidence="1">Peripheral membrane protein</topology>
    </subcellularLocation>
</comment>
<evidence type="ECO:0000259" key="8">
    <source>
        <dbReference type="PROSITE" id="PS50893"/>
    </source>
</evidence>
<evidence type="ECO:0000313" key="10">
    <source>
        <dbReference type="Proteomes" id="UP000278398"/>
    </source>
</evidence>
<dbReference type="PANTHER" id="PTHR43297">
    <property type="entry name" value="OLIGOPEPTIDE TRANSPORT ATP-BINDING PROTEIN APPD"/>
    <property type="match status" value="1"/>
</dbReference>
<dbReference type="PROSITE" id="PS50893">
    <property type="entry name" value="ABC_TRANSPORTER_2"/>
    <property type="match status" value="1"/>
</dbReference>
<accession>A0A429Z227</accession>
<dbReference type="InterPro" id="IPR050388">
    <property type="entry name" value="ABC_Ni/Peptide_Import"/>
</dbReference>
<dbReference type="SUPFAM" id="SSF52540">
    <property type="entry name" value="P-loop containing nucleoside triphosphate hydrolases"/>
    <property type="match status" value="1"/>
</dbReference>
<keyword evidence="3" id="KW-0813">Transport</keyword>
<keyword evidence="6 9" id="KW-0067">ATP-binding</keyword>
<reference evidence="9 10" key="1">
    <citation type="submission" date="2018-12" db="EMBL/GenBank/DDBJ databases">
        <title>Mesorhizobium carbonis sp. nov., isolated from coal mine water.</title>
        <authorList>
            <person name="Xin W."/>
            <person name="Xu Z."/>
            <person name="Xiang F."/>
            <person name="Zhang J."/>
            <person name="Xi L."/>
            <person name="Liu J."/>
        </authorList>
    </citation>
    <scope>NUCLEOTIDE SEQUENCE [LARGE SCALE GENOMIC DNA]</scope>
    <source>
        <strain evidence="9 10">B2.3</strain>
    </source>
</reference>
<dbReference type="InterPro" id="IPR027417">
    <property type="entry name" value="P-loop_NTPase"/>
</dbReference>
<evidence type="ECO:0000313" key="9">
    <source>
        <dbReference type="EMBL" id="RST87728.1"/>
    </source>
</evidence>
<proteinExistence type="inferred from homology"/>
<keyword evidence="7" id="KW-0472">Membrane</keyword>
<evidence type="ECO:0000256" key="5">
    <source>
        <dbReference type="ARBA" id="ARBA00022741"/>
    </source>
</evidence>
<comment type="similarity">
    <text evidence="2">Belongs to the ABC transporter superfamily.</text>
</comment>
<evidence type="ECO:0000256" key="4">
    <source>
        <dbReference type="ARBA" id="ARBA00022475"/>
    </source>
</evidence>
<dbReference type="InterPro" id="IPR003439">
    <property type="entry name" value="ABC_transporter-like_ATP-bd"/>
</dbReference>
<gene>
    <name evidence="9" type="ORF">EJC49_04015</name>
</gene>
<dbReference type="NCBIfam" id="TIGR01727">
    <property type="entry name" value="oligo_HPY"/>
    <property type="match status" value="1"/>
</dbReference>
<organism evidence="9 10">
    <name type="scientific">Aquibium carbonis</name>
    <dbReference type="NCBI Taxonomy" id="2495581"/>
    <lineage>
        <taxon>Bacteria</taxon>
        <taxon>Pseudomonadati</taxon>
        <taxon>Pseudomonadota</taxon>
        <taxon>Alphaproteobacteria</taxon>
        <taxon>Hyphomicrobiales</taxon>
        <taxon>Phyllobacteriaceae</taxon>
        <taxon>Aquibium</taxon>
    </lineage>
</organism>
<keyword evidence="4" id="KW-1003">Cell membrane</keyword>
<protein>
    <submittedName>
        <fullName evidence="9">ABC transporter ATP-binding protein</fullName>
    </submittedName>
</protein>
<dbReference type="InterPro" id="IPR013563">
    <property type="entry name" value="Oligopep_ABC_C"/>
</dbReference>
<dbReference type="PROSITE" id="PS00211">
    <property type="entry name" value="ABC_TRANSPORTER_1"/>
    <property type="match status" value="1"/>
</dbReference>
<evidence type="ECO:0000256" key="7">
    <source>
        <dbReference type="ARBA" id="ARBA00023136"/>
    </source>
</evidence>
<dbReference type="GO" id="GO:0015833">
    <property type="term" value="P:peptide transport"/>
    <property type="evidence" value="ECO:0007669"/>
    <property type="project" value="InterPro"/>
</dbReference>
<dbReference type="InterPro" id="IPR003593">
    <property type="entry name" value="AAA+_ATPase"/>
</dbReference>
<keyword evidence="10" id="KW-1185">Reference proteome</keyword>
<dbReference type="Pfam" id="PF08352">
    <property type="entry name" value="oligo_HPY"/>
    <property type="match status" value="1"/>
</dbReference>
<evidence type="ECO:0000256" key="3">
    <source>
        <dbReference type="ARBA" id="ARBA00022448"/>
    </source>
</evidence>
<dbReference type="OrthoDB" id="9815712at2"/>
<dbReference type="Gene3D" id="3.40.50.300">
    <property type="entry name" value="P-loop containing nucleotide triphosphate hydrolases"/>
    <property type="match status" value="1"/>
</dbReference>
<dbReference type="PANTHER" id="PTHR43297:SF2">
    <property type="entry name" value="DIPEPTIDE TRANSPORT ATP-BINDING PROTEIN DPPD"/>
    <property type="match status" value="1"/>
</dbReference>
<dbReference type="CDD" id="cd03257">
    <property type="entry name" value="ABC_NikE_OppD_transporters"/>
    <property type="match status" value="1"/>
</dbReference>
<evidence type="ECO:0000256" key="6">
    <source>
        <dbReference type="ARBA" id="ARBA00022840"/>
    </source>
</evidence>
<evidence type="ECO:0000256" key="1">
    <source>
        <dbReference type="ARBA" id="ARBA00004417"/>
    </source>
</evidence>
<feature type="domain" description="ABC transporter" evidence="8">
    <location>
        <begin position="8"/>
        <end position="260"/>
    </location>
</feature>
<dbReference type="AlphaFoldDB" id="A0A429Z227"/>
<dbReference type="GO" id="GO:0005886">
    <property type="term" value="C:plasma membrane"/>
    <property type="evidence" value="ECO:0007669"/>
    <property type="project" value="UniProtKB-SubCell"/>
</dbReference>
<comment type="caution">
    <text evidence="9">The sequence shown here is derived from an EMBL/GenBank/DDBJ whole genome shotgun (WGS) entry which is preliminary data.</text>
</comment>
<dbReference type="GO" id="GO:0016887">
    <property type="term" value="F:ATP hydrolysis activity"/>
    <property type="evidence" value="ECO:0007669"/>
    <property type="project" value="InterPro"/>
</dbReference>
<dbReference type="Proteomes" id="UP000278398">
    <property type="component" value="Unassembled WGS sequence"/>
</dbReference>
<dbReference type="SMART" id="SM00382">
    <property type="entry name" value="AAA"/>
    <property type="match status" value="1"/>
</dbReference>
<name>A0A429Z227_9HYPH</name>
<dbReference type="GO" id="GO:0005524">
    <property type="term" value="F:ATP binding"/>
    <property type="evidence" value="ECO:0007669"/>
    <property type="project" value="UniProtKB-KW"/>
</dbReference>
<evidence type="ECO:0000256" key="2">
    <source>
        <dbReference type="ARBA" id="ARBA00005417"/>
    </source>
</evidence>
<dbReference type="GO" id="GO:0055085">
    <property type="term" value="P:transmembrane transport"/>
    <property type="evidence" value="ECO:0007669"/>
    <property type="project" value="UniProtKB-ARBA"/>
</dbReference>
<dbReference type="EMBL" id="RWKW01000012">
    <property type="protein sequence ID" value="RST87728.1"/>
    <property type="molecule type" value="Genomic_DNA"/>
</dbReference>
<dbReference type="Pfam" id="PF00005">
    <property type="entry name" value="ABC_tran"/>
    <property type="match status" value="1"/>
</dbReference>
<sequence>MADPIPVLSVSGLKTRLFLKDGVLPAVDDVSFSVMPGETLCIVGESGCGKSMTALSIMRLLPRPVGRITGGSIMVDGVGDLAELSERQMRRVRGNHISMIFQEPMTSLNPVFRVGYQISEAIRVHHRVSASEARDRAIDMLEQVRIPLPAERYRSFPHQLSGGMRQRVMIAMALAGRPKLMLADEPTTALDVTIQAQILKLMNELKREIGMSLVLITHDLGVVAKMAQRVLVMYAGVVVEEADANSLFARPLHPYTQGLLRSIPRPAVRRERKGEIDTIEGTVPALTALPTGCRFSDRCPMVHEPCRKLEPPLASPDDIAAPHRKVRCWLHASPPQ</sequence>